<organism evidence="1 2">
    <name type="scientific">Nocardioides scoriae</name>
    <dbReference type="NCBI Taxonomy" id="642780"/>
    <lineage>
        <taxon>Bacteria</taxon>
        <taxon>Bacillati</taxon>
        <taxon>Actinomycetota</taxon>
        <taxon>Actinomycetes</taxon>
        <taxon>Propionibacteriales</taxon>
        <taxon>Nocardioidaceae</taxon>
        <taxon>Nocardioides</taxon>
    </lineage>
</organism>
<dbReference type="Proteomes" id="UP000198859">
    <property type="component" value="Chromosome I"/>
</dbReference>
<evidence type="ECO:0008006" key="3">
    <source>
        <dbReference type="Google" id="ProtNLM"/>
    </source>
</evidence>
<sequence>MTAQMYLPRFYVRQKLTMMVNRYEIIESHEDGSDGRLMAIAQQKRLAFKEQVTFYRDEDRTLPVFSFQARQRLDLGAGYDVRDAEGGHLGSFRKDFGASLLRSTFQLSALGLEATGRERNQLVALVRRFVDIPLPFHFDFVDTATGQVVMTSERQVSLRDRYTVAVLDPRIDFRLAASMAVGLDALLAR</sequence>
<dbReference type="Pfam" id="PF04525">
    <property type="entry name" value="LOR"/>
    <property type="match status" value="1"/>
</dbReference>
<dbReference type="AlphaFoldDB" id="A0A1H1LRI9"/>
<dbReference type="InterPro" id="IPR007612">
    <property type="entry name" value="LOR"/>
</dbReference>
<dbReference type="OrthoDB" id="572274at2"/>
<gene>
    <name evidence="1" type="ORF">SAMN04488570_0333</name>
</gene>
<evidence type="ECO:0000313" key="2">
    <source>
        <dbReference type="Proteomes" id="UP000198859"/>
    </source>
</evidence>
<reference evidence="2" key="1">
    <citation type="submission" date="2016-10" db="EMBL/GenBank/DDBJ databases">
        <authorList>
            <person name="Varghese N."/>
            <person name="Submissions S."/>
        </authorList>
    </citation>
    <scope>NUCLEOTIDE SEQUENCE [LARGE SCALE GENOMIC DNA]</scope>
    <source>
        <strain evidence="2">DSM 22127</strain>
    </source>
</reference>
<evidence type="ECO:0000313" key="1">
    <source>
        <dbReference type="EMBL" id="SDR77171.1"/>
    </source>
</evidence>
<dbReference type="RefSeq" id="WP_091725370.1">
    <property type="nucleotide sequence ID" value="NZ_LT629757.1"/>
</dbReference>
<protein>
    <recommendedName>
        <fullName evidence="3">Scramblase</fullName>
    </recommendedName>
</protein>
<accession>A0A1H1LRI9</accession>
<dbReference type="EMBL" id="LT629757">
    <property type="protein sequence ID" value="SDR77171.1"/>
    <property type="molecule type" value="Genomic_DNA"/>
</dbReference>
<proteinExistence type="predicted"/>
<keyword evidence="2" id="KW-1185">Reference proteome</keyword>
<name>A0A1H1LRI9_9ACTN</name>
<dbReference type="STRING" id="642780.SAMN04488570_0333"/>